<feature type="transmembrane region" description="Helical" evidence="16">
    <location>
        <begin position="1276"/>
        <end position="1297"/>
    </location>
</feature>
<keyword evidence="6" id="KW-0964">Secreted</keyword>
<feature type="transmembrane region" description="Helical" evidence="16">
    <location>
        <begin position="1128"/>
        <end position="1149"/>
    </location>
</feature>
<dbReference type="InterPro" id="IPR012334">
    <property type="entry name" value="Pectin_lyas_fold"/>
</dbReference>
<evidence type="ECO:0000256" key="12">
    <source>
        <dbReference type="ARBA" id="ARBA00023316"/>
    </source>
</evidence>
<evidence type="ECO:0000313" key="19">
    <source>
        <dbReference type="Proteomes" id="UP000583929"/>
    </source>
</evidence>
<keyword evidence="8 14" id="KW-0378">Hydrolase</keyword>
<gene>
    <name evidence="18" type="ORF">G4B88_022878</name>
</gene>
<evidence type="ECO:0000256" key="5">
    <source>
        <dbReference type="ARBA" id="ARBA00022512"/>
    </source>
</evidence>
<feature type="active site" evidence="13">
    <location>
        <position position="500"/>
    </location>
</feature>
<dbReference type="GO" id="GO:0071555">
    <property type="term" value="P:cell wall organization"/>
    <property type="evidence" value="ECO:0007669"/>
    <property type="project" value="UniProtKB-KW"/>
</dbReference>
<reference evidence="18 19" key="1">
    <citation type="journal article" date="2020" name="bioRxiv">
        <title>Sequence and annotation of 42 cannabis genomes reveals extensive copy number variation in cannabinoid synthesis and pathogen resistance genes.</title>
        <authorList>
            <person name="Mckernan K.J."/>
            <person name="Helbert Y."/>
            <person name="Kane L.T."/>
            <person name="Ebling H."/>
            <person name="Zhang L."/>
            <person name="Liu B."/>
            <person name="Eaton Z."/>
            <person name="Mclaughlin S."/>
            <person name="Kingan S."/>
            <person name="Baybayan P."/>
            <person name="Concepcion G."/>
            <person name="Jordan M."/>
            <person name="Riva A."/>
            <person name="Barbazuk W."/>
            <person name="Harkins T."/>
        </authorList>
    </citation>
    <scope>NUCLEOTIDE SEQUENCE [LARGE SCALE GENOMIC DNA]</scope>
    <source>
        <strain evidence="19">cv. Jamaican Lion 4</strain>
        <tissue evidence="18">Leaf</tissue>
    </source>
</reference>
<evidence type="ECO:0000256" key="7">
    <source>
        <dbReference type="ARBA" id="ARBA00022692"/>
    </source>
</evidence>
<feature type="region of interest" description="Disordered" evidence="15">
    <location>
        <begin position="1099"/>
        <end position="1119"/>
    </location>
</feature>
<feature type="transmembrane region" description="Helical" evidence="16">
    <location>
        <begin position="1303"/>
        <end position="1321"/>
    </location>
</feature>
<name>A0A7J6HXS0_CANSA</name>
<comment type="similarity">
    <text evidence="3 14">Belongs to the glycosyl hydrolase 28 family.</text>
</comment>
<dbReference type="InterPro" id="IPR022764">
    <property type="entry name" value="Peptidase_S54_rhomboid_dom"/>
</dbReference>
<dbReference type="InterPro" id="IPR035952">
    <property type="entry name" value="Rhomboid-like_sf"/>
</dbReference>
<feature type="transmembrane region" description="Helical" evidence="16">
    <location>
        <begin position="1215"/>
        <end position="1236"/>
    </location>
</feature>
<evidence type="ECO:0000256" key="11">
    <source>
        <dbReference type="ARBA" id="ARBA00023295"/>
    </source>
</evidence>
<evidence type="ECO:0000256" key="4">
    <source>
        <dbReference type="ARBA" id="ARBA00009045"/>
    </source>
</evidence>
<keyword evidence="10 16" id="KW-0472">Membrane</keyword>
<dbReference type="InterPro" id="IPR006626">
    <property type="entry name" value="PbH1"/>
</dbReference>
<evidence type="ECO:0000256" key="13">
    <source>
        <dbReference type="PROSITE-ProRule" id="PRU10052"/>
    </source>
</evidence>
<feature type="active site" evidence="13">
    <location>
        <position position="873"/>
    </location>
</feature>
<dbReference type="SUPFAM" id="SSF51126">
    <property type="entry name" value="Pectin lyase-like"/>
    <property type="match status" value="3"/>
</dbReference>
<evidence type="ECO:0000256" key="2">
    <source>
        <dbReference type="ARBA" id="ARBA00004191"/>
    </source>
</evidence>
<dbReference type="GO" id="GO:0004650">
    <property type="term" value="F:polygalacturonase activity"/>
    <property type="evidence" value="ECO:0007669"/>
    <property type="project" value="InterPro"/>
</dbReference>
<dbReference type="SUPFAM" id="SSF144091">
    <property type="entry name" value="Rhomboid-like"/>
    <property type="match status" value="1"/>
</dbReference>
<evidence type="ECO:0000256" key="10">
    <source>
        <dbReference type="ARBA" id="ARBA00023136"/>
    </source>
</evidence>
<evidence type="ECO:0000256" key="14">
    <source>
        <dbReference type="RuleBase" id="RU361169"/>
    </source>
</evidence>
<dbReference type="Proteomes" id="UP000583929">
    <property type="component" value="Unassembled WGS sequence"/>
</dbReference>
<sequence>MATSSVANILNYGATGNGVTDDSLAFSKAWIATCNSVEKNPSLLVPRGHTFLVHSLIFSGPCKPSNFFFLIEGGIVAPTGPSKWKGGTDSLILFENTLKFRFCTKVRVLNILVINSPQVHVLVWNSQNVEINNLSITSPPLSPNTDGIHIEASTNIIVGKGIVQHATFNNLNFHDVQNPILIDQHYCFDPRGCKDLATAVHIDNVTFSNAIGTSSTEIAMNLNCSKSVPCTNINFKEIRLTPSKPLKVIQSSCNNAQGTTTGVVQPTSLITLVPNYTTMATSSNVANILNYGAVGDGIRDDSLAFIKAWNATCNSMAEYSTLLVPSGHTYLVQPLSFNGPCKSPNLFFQVEGGIVAPKSPNEWNTKNKDLISFVEVVGLSLNATATIDGRGKPWWDASCRDHPKLQTVVFLHCTRVKVVRLLVVNSPQTHILVWNSDSIELNYLSVNSPANSPNTDGLHIQASTNVSIHHSVIKSGDDCVSIGDQSSHISIINLICGPGHGVSIGSLGKDGSVANVSNIKVHRVKFFGTSNGVRIKTYQVGKGIVQHVEFRNLTFYDVQNPIVIDQHYCFDPNGCHDLATAVHIDNVIYSGAKGTSASEVALNLNCSKTVACTNIRLEDIQITPSKQLKSVESIPDYTMATSSAVNILNYGAVGNGIKDDSLAFSKAWSDTCNSVANQSTLLVPSGHTFLVQPLTFTGPCKSPNLYFQLEGGVVAPGGPEKWKIKAQSLISFENVSGLTLDGYGTINGLGKGWWDLSCANHPKLKVYKQSNDMSLKQNLCIFGCYDRRPTTLTFIYCTRIRVHILVWYGNDVKFDSVSINSPALSPNTDGIHIEDSKNVSVFHSVIKAGDDCISIGDQSFHILIVNIFCGPGHGISIGSLGRDGEEVKVENIQVHRANFFGTTNGVRIKTYQVGKGMVQHVGFKNLTFHNVENPIIIDQHYCFDPNGCPDLPTAVHIDDVKFQGAIGTSASEVAMNLNCSKSVPCTNINFKNIRLKPAKSLKRIKSSCNNAYGSNTGTLDDFFLFFILLKYSFEGYNVKMFISNNKKVPELTVSLAKLSLYHPNKKTSLFYSSFFPISLSDSSSQRGVAMGKWSTSPPDIEKGHHHHHNKSRPPPPPPQFCPPTPKPWFPWLVPLILLANIAMFVYSMYLNDCPSTIDGALDQCILYHYLKRFSFQPFKENPLIGPTTTTLKQLGALDRNLVVEHHQVWRLLSCMWLHAGVVHLLTNMLSLIFIGIRLEQEFGFLRIGILYVLSGFGGSLLSSLNLDPSERPTISVGASALLTLILIIILNLAFGFLPHVDNSAHIGGFMAGFLLGFILLIRPQFGYVSRKYIPAGYNFKRKPRHKCYQYILWISALLVLLLGYAYGLLNLYGVRPINNNTAL</sequence>
<proteinExistence type="inferred from homology"/>
<evidence type="ECO:0000256" key="6">
    <source>
        <dbReference type="ARBA" id="ARBA00022525"/>
    </source>
</evidence>
<feature type="transmembrane region" description="Helical" evidence="16">
    <location>
        <begin position="1242"/>
        <end position="1264"/>
    </location>
</feature>
<dbReference type="EMBL" id="JAATIQ010000021">
    <property type="protein sequence ID" value="KAF4399795.1"/>
    <property type="molecule type" value="Genomic_DNA"/>
</dbReference>
<accession>A0A7J6HXS0</accession>
<keyword evidence="19" id="KW-1185">Reference proteome</keyword>
<evidence type="ECO:0000256" key="16">
    <source>
        <dbReference type="SAM" id="Phobius"/>
    </source>
</evidence>
<protein>
    <recommendedName>
        <fullName evidence="17">Peptidase S54 rhomboid domain-containing protein</fullName>
    </recommendedName>
</protein>
<evidence type="ECO:0000313" key="18">
    <source>
        <dbReference type="EMBL" id="KAF4399795.1"/>
    </source>
</evidence>
<dbReference type="Gene3D" id="2.160.20.10">
    <property type="entry name" value="Single-stranded right-handed beta-helix, Pectin lyase-like"/>
    <property type="match status" value="4"/>
</dbReference>
<evidence type="ECO:0000256" key="8">
    <source>
        <dbReference type="ARBA" id="ARBA00022801"/>
    </source>
</evidence>
<dbReference type="PANTHER" id="PTHR31375">
    <property type="match status" value="1"/>
</dbReference>
<dbReference type="InterPro" id="IPR000743">
    <property type="entry name" value="Glyco_hydro_28"/>
</dbReference>
<dbReference type="InterPro" id="IPR011050">
    <property type="entry name" value="Pectin_lyase_fold/virulence"/>
</dbReference>
<dbReference type="GO" id="GO:0004252">
    <property type="term" value="F:serine-type endopeptidase activity"/>
    <property type="evidence" value="ECO:0007669"/>
    <property type="project" value="InterPro"/>
</dbReference>
<dbReference type="Pfam" id="PF01694">
    <property type="entry name" value="Rhomboid"/>
    <property type="match status" value="1"/>
</dbReference>
<dbReference type="Gene3D" id="1.20.1540.10">
    <property type="entry name" value="Rhomboid-like"/>
    <property type="match status" value="1"/>
</dbReference>
<dbReference type="GO" id="GO:0016020">
    <property type="term" value="C:membrane"/>
    <property type="evidence" value="ECO:0007669"/>
    <property type="project" value="UniProtKB-SubCell"/>
</dbReference>
<dbReference type="SMART" id="SM00710">
    <property type="entry name" value="PbH1"/>
    <property type="match status" value="10"/>
</dbReference>
<keyword evidence="5" id="KW-0134">Cell wall</keyword>
<dbReference type="GO" id="GO:0005975">
    <property type="term" value="P:carbohydrate metabolic process"/>
    <property type="evidence" value="ECO:0007669"/>
    <property type="project" value="InterPro"/>
</dbReference>
<comment type="similarity">
    <text evidence="4">Belongs to the peptidase S54 family.</text>
</comment>
<keyword evidence="12" id="KW-0961">Cell wall biogenesis/degradation</keyword>
<evidence type="ECO:0000256" key="1">
    <source>
        <dbReference type="ARBA" id="ARBA00004141"/>
    </source>
</evidence>
<keyword evidence="7 16" id="KW-0812">Transmembrane</keyword>
<organism evidence="18 19">
    <name type="scientific">Cannabis sativa</name>
    <name type="common">Hemp</name>
    <name type="synonym">Marijuana</name>
    <dbReference type="NCBI Taxonomy" id="3483"/>
    <lineage>
        <taxon>Eukaryota</taxon>
        <taxon>Viridiplantae</taxon>
        <taxon>Streptophyta</taxon>
        <taxon>Embryophyta</taxon>
        <taxon>Tracheophyta</taxon>
        <taxon>Spermatophyta</taxon>
        <taxon>Magnoliopsida</taxon>
        <taxon>eudicotyledons</taxon>
        <taxon>Gunneridae</taxon>
        <taxon>Pentapetalae</taxon>
        <taxon>rosids</taxon>
        <taxon>fabids</taxon>
        <taxon>Rosales</taxon>
        <taxon>Cannabaceae</taxon>
        <taxon>Cannabis</taxon>
    </lineage>
</organism>
<feature type="transmembrane region" description="Helical" evidence="16">
    <location>
        <begin position="1350"/>
        <end position="1369"/>
    </location>
</feature>
<evidence type="ECO:0000256" key="9">
    <source>
        <dbReference type="ARBA" id="ARBA00022989"/>
    </source>
</evidence>
<feature type="domain" description="Peptidase S54 rhomboid" evidence="17">
    <location>
        <begin position="1206"/>
        <end position="1281"/>
    </location>
</feature>
<evidence type="ECO:0000259" key="17">
    <source>
        <dbReference type="Pfam" id="PF01694"/>
    </source>
</evidence>
<keyword evidence="9 16" id="KW-1133">Transmembrane helix</keyword>
<dbReference type="PROSITE" id="PS00502">
    <property type="entry name" value="POLYGALACTURONASE"/>
    <property type="match status" value="2"/>
</dbReference>
<evidence type="ECO:0000256" key="3">
    <source>
        <dbReference type="ARBA" id="ARBA00008834"/>
    </source>
</evidence>
<comment type="caution">
    <text evidence="18">The sequence shown here is derived from an EMBL/GenBank/DDBJ whole genome shotgun (WGS) entry which is preliminary data.</text>
</comment>
<comment type="subcellular location">
    <subcellularLocation>
        <location evidence="1">Membrane</location>
        <topology evidence="1">Multi-pass membrane protein</topology>
    </subcellularLocation>
    <subcellularLocation>
        <location evidence="2">Secreted</location>
        <location evidence="2">Cell wall</location>
    </subcellularLocation>
</comment>
<keyword evidence="11 14" id="KW-0326">Glycosidase</keyword>
<evidence type="ECO:0000256" key="15">
    <source>
        <dbReference type="SAM" id="MobiDB-lite"/>
    </source>
</evidence>
<dbReference type="Pfam" id="PF00295">
    <property type="entry name" value="Glyco_hydro_28"/>
    <property type="match status" value="3"/>
</dbReference>